<dbReference type="Pfam" id="PF07714">
    <property type="entry name" value="PK_Tyr_Ser-Thr"/>
    <property type="match status" value="1"/>
</dbReference>
<dbReference type="Proteomes" id="UP001305779">
    <property type="component" value="Unassembled WGS sequence"/>
</dbReference>
<reference evidence="11 12" key="1">
    <citation type="journal article" date="2023" name="G3 (Bethesda)">
        <title>A chromosome-level genome assembly of Zasmidium syzygii isolated from banana leaves.</title>
        <authorList>
            <person name="van Westerhoven A.C."/>
            <person name="Mehrabi R."/>
            <person name="Talebi R."/>
            <person name="Steentjes M.B.F."/>
            <person name="Corcolon B."/>
            <person name="Chong P.A."/>
            <person name="Kema G.H.J."/>
            <person name="Seidl M.F."/>
        </authorList>
    </citation>
    <scope>NUCLEOTIDE SEQUENCE [LARGE SCALE GENOMIC DNA]</scope>
    <source>
        <strain evidence="11 12">P124</strain>
    </source>
</reference>
<dbReference type="SMART" id="SM00220">
    <property type="entry name" value="S_TKc"/>
    <property type="match status" value="1"/>
</dbReference>
<feature type="region of interest" description="Disordered" evidence="9">
    <location>
        <begin position="112"/>
        <end position="183"/>
    </location>
</feature>
<feature type="compositionally biased region" description="Polar residues" evidence="9">
    <location>
        <begin position="173"/>
        <end position="183"/>
    </location>
</feature>
<organism evidence="11 12">
    <name type="scientific">Zasmidium cellare</name>
    <name type="common">Wine cellar mold</name>
    <name type="synonym">Racodium cellare</name>
    <dbReference type="NCBI Taxonomy" id="395010"/>
    <lineage>
        <taxon>Eukaryota</taxon>
        <taxon>Fungi</taxon>
        <taxon>Dikarya</taxon>
        <taxon>Ascomycota</taxon>
        <taxon>Pezizomycotina</taxon>
        <taxon>Dothideomycetes</taxon>
        <taxon>Dothideomycetidae</taxon>
        <taxon>Mycosphaerellales</taxon>
        <taxon>Mycosphaerellaceae</taxon>
        <taxon>Zasmidium</taxon>
    </lineage>
</organism>
<dbReference type="PROSITE" id="PS50011">
    <property type="entry name" value="PROTEIN_KINASE_DOM"/>
    <property type="match status" value="1"/>
</dbReference>
<keyword evidence="12" id="KW-1185">Reference proteome</keyword>
<dbReference type="EC" id="2.7.11.1" evidence="1"/>
<protein>
    <recommendedName>
        <fullName evidence="1">non-specific serine/threonine protein kinase</fullName>
        <ecNumber evidence="1">2.7.11.1</ecNumber>
    </recommendedName>
</protein>
<feature type="region of interest" description="Disordered" evidence="9">
    <location>
        <begin position="1"/>
        <end position="76"/>
    </location>
</feature>
<evidence type="ECO:0000256" key="3">
    <source>
        <dbReference type="ARBA" id="ARBA00022679"/>
    </source>
</evidence>
<feature type="compositionally biased region" description="Low complexity" evidence="9">
    <location>
        <begin position="115"/>
        <end position="126"/>
    </location>
</feature>
<feature type="compositionally biased region" description="Polar residues" evidence="9">
    <location>
        <begin position="510"/>
        <end position="523"/>
    </location>
</feature>
<feature type="region of interest" description="Disordered" evidence="9">
    <location>
        <begin position="492"/>
        <end position="527"/>
    </location>
</feature>
<dbReference type="InterPro" id="IPR001245">
    <property type="entry name" value="Ser-Thr/Tyr_kinase_cat_dom"/>
</dbReference>
<evidence type="ECO:0000256" key="9">
    <source>
        <dbReference type="SAM" id="MobiDB-lite"/>
    </source>
</evidence>
<evidence type="ECO:0000313" key="11">
    <source>
        <dbReference type="EMBL" id="KAK4501370.1"/>
    </source>
</evidence>
<sequence>MAGSRSRSRARAPPAQRKKNKPKQRWWQIWRKNRRAESGRVSGVSEPPPQPTSQPQPQAESQLQPQPQLPFPRTSVVHRRMAEIARARVDSDSLNVFEGFSAEFSHSLILMPPMSSSNRISSSRFESQPRLRHSKRKTPKPNFIKKLKSKLKSALKPKAKPKPKPEPEPAPTKDSSPPITPNVESFSQEYELIRTFGDISQGVVHLVKHRDSGTKFIIKQVPAELGSNGRMPVEPEEAAVLMHHLDTHKNILRVIGCSPYWEGDDVPMYNIVFEFCDCGDVTDHMGRFVSSSVSEHFTMHFVSSMIDALAFLHHGDIAYDLATDTTTSIAHRQRSYLHRDIKPRNIFLKWEPNATYGLPTVVLGDFGYARPDGDTEDIAYTTGYLAPELAQITNDSEIPNAQSTEADMYAFGVSVWNVITNEQYSPRNSNIRQRFDNSSVSEHFGILRLLETCLSPEPSRRPKANALHRLSAQLKAQLQIWYDRGGRLPASVLRNPYAPKRTPPQRPHRSTSQIAIAPRSSTRPRPHVSTGHYGLGEMADASPTIALFPVDVDTTKLMRPTTTATGESLTTTESPINLFTGEPADVADVEISSVFAEADAPVSAFSWSSTSTETDELYF</sequence>
<feature type="domain" description="Protein kinase" evidence="10">
    <location>
        <begin position="190"/>
        <end position="482"/>
    </location>
</feature>
<keyword evidence="2" id="KW-0723">Serine/threonine-protein kinase</keyword>
<comment type="catalytic activity">
    <reaction evidence="8">
        <text>L-seryl-[protein] + ATP = O-phospho-L-seryl-[protein] + ADP + H(+)</text>
        <dbReference type="Rhea" id="RHEA:17989"/>
        <dbReference type="Rhea" id="RHEA-COMP:9863"/>
        <dbReference type="Rhea" id="RHEA-COMP:11604"/>
        <dbReference type="ChEBI" id="CHEBI:15378"/>
        <dbReference type="ChEBI" id="CHEBI:29999"/>
        <dbReference type="ChEBI" id="CHEBI:30616"/>
        <dbReference type="ChEBI" id="CHEBI:83421"/>
        <dbReference type="ChEBI" id="CHEBI:456216"/>
        <dbReference type="EC" id="2.7.11.1"/>
    </reaction>
</comment>
<evidence type="ECO:0000313" key="12">
    <source>
        <dbReference type="Proteomes" id="UP001305779"/>
    </source>
</evidence>
<keyword evidence="5" id="KW-0418">Kinase</keyword>
<feature type="compositionally biased region" description="Basic residues" evidence="9">
    <location>
        <begin position="130"/>
        <end position="162"/>
    </location>
</feature>
<name>A0ABR0EJH2_ZASCE</name>
<proteinExistence type="predicted"/>
<dbReference type="InterPro" id="IPR008271">
    <property type="entry name" value="Ser/Thr_kinase_AS"/>
</dbReference>
<dbReference type="InterPro" id="IPR011009">
    <property type="entry name" value="Kinase-like_dom_sf"/>
</dbReference>
<feature type="compositionally biased region" description="Basic residues" evidence="9">
    <location>
        <begin position="1"/>
        <end position="24"/>
    </location>
</feature>
<accession>A0ABR0EJH2</accession>
<evidence type="ECO:0000256" key="6">
    <source>
        <dbReference type="ARBA" id="ARBA00022840"/>
    </source>
</evidence>
<gene>
    <name evidence="11" type="ORF">PRZ48_007178</name>
</gene>
<evidence type="ECO:0000259" key="10">
    <source>
        <dbReference type="PROSITE" id="PS50011"/>
    </source>
</evidence>
<dbReference type="PANTHER" id="PTHR43671">
    <property type="entry name" value="SERINE/THREONINE-PROTEIN KINASE NEK"/>
    <property type="match status" value="1"/>
</dbReference>
<dbReference type="PANTHER" id="PTHR43671:SF98">
    <property type="entry name" value="SERINE_THREONINE-PROTEIN KINASE NEK11"/>
    <property type="match status" value="1"/>
</dbReference>
<evidence type="ECO:0000256" key="4">
    <source>
        <dbReference type="ARBA" id="ARBA00022741"/>
    </source>
</evidence>
<dbReference type="Gene3D" id="1.10.510.10">
    <property type="entry name" value="Transferase(Phosphotransferase) domain 1"/>
    <property type="match status" value="1"/>
</dbReference>
<evidence type="ECO:0000256" key="8">
    <source>
        <dbReference type="ARBA" id="ARBA00048679"/>
    </source>
</evidence>
<keyword evidence="3" id="KW-0808">Transferase</keyword>
<dbReference type="PROSITE" id="PS00108">
    <property type="entry name" value="PROTEIN_KINASE_ST"/>
    <property type="match status" value="1"/>
</dbReference>
<dbReference type="InterPro" id="IPR050660">
    <property type="entry name" value="NEK_Ser/Thr_kinase"/>
</dbReference>
<evidence type="ECO:0000256" key="5">
    <source>
        <dbReference type="ARBA" id="ARBA00022777"/>
    </source>
</evidence>
<dbReference type="EMBL" id="JAXOVC010000005">
    <property type="protein sequence ID" value="KAK4501370.1"/>
    <property type="molecule type" value="Genomic_DNA"/>
</dbReference>
<evidence type="ECO:0000256" key="7">
    <source>
        <dbReference type="ARBA" id="ARBA00047899"/>
    </source>
</evidence>
<keyword evidence="6" id="KW-0067">ATP-binding</keyword>
<dbReference type="SUPFAM" id="SSF56112">
    <property type="entry name" value="Protein kinase-like (PK-like)"/>
    <property type="match status" value="1"/>
</dbReference>
<evidence type="ECO:0000256" key="1">
    <source>
        <dbReference type="ARBA" id="ARBA00012513"/>
    </source>
</evidence>
<keyword evidence="4" id="KW-0547">Nucleotide-binding</keyword>
<dbReference type="CDD" id="cd00180">
    <property type="entry name" value="PKc"/>
    <property type="match status" value="1"/>
</dbReference>
<comment type="caution">
    <text evidence="11">The sequence shown here is derived from an EMBL/GenBank/DDBJ whole genome shotgun (WGS) entry which is preliminary data.</text>
</comment>
<feature type="compositionally biased region" description="Low complexity" evidence="9">
    <location>
        <begin position="55"/>
        <end position="66"/>
    </location>
</feature>
<comment type="catalytic activity">
    <reaction evidence="7">
        <text>L-threonyl-[protein] + ATP = O-phospho-L-threonyl-[protein] + ADP + H(+)</text>
        <dbReference type="Rhea" id="RHEA:46608"/>
        <dbReference type="Rhea" id="RHEA-COMP:11060"/>
        <dbReference type="Rhea" id="RHEA-COMP:11605"/>
        <dbReference type="ChEBI" id="CHEBI:15378"/>
        <dbReference type="ChEBI" id="CHEBI:30013"/>
        <dbReference type="ChEBI" id="CHEBI:30616"/>
        <dbReference type="ChEBI" id="CHEBI:61977"/>
        <dbReference type="ChEBI" id="CHEBI:456216"/>
        <dbReference type="EC" id="2.7.11.1"/>
    </reaction>
</comment>
<dbReference type="InterPro" id="IPR000719">
    <property type="entry name" value="Prot_kinase_dom"/>
</dbReference>
<evidence type="ECO:0000256" key="2">
    <source>
        <dbReference type="ARBA" id="ARBA00022527"/>
    </source>
</evidence>